<dbReference type="PANTHER" id="PTHR38795">
    <property type="entry name" value="DUF6604 DOMAIN-CONTAINING PROTEIN"/>
    <property type="match status" value="1"/>
</dbReference>
<sequence>MLPPLLVDTYRRYKQDTDDIATWLATTAKRFEFSSDILQGDSKTTAQDKRVLEKVRDVLKPRRHTTPTPPQVQPASSSDPTNDFEVRLDNMFAALTVEEPSEGFLNTPGITAAAKNDKVTPTYTLEPPNDPLELYLSTAAMLQDCSRIRTAIRHVWKSYAQHSVTLVAASVTTDVGIKMIQELEEQFMKEHPSESSTVHARGNFFAVQCFLQDQDASARLRPKDPINLTLYELAETSLISTHSLLDAFRRVLEVNSMPLYKPGYYGVFDPAKDRASMTGAEKFDEDQVLLLESLSDIVFFDYVNKGGQLKATDEFTKAIALLKSQDSHTMALDFAAQIHLDIQQCLRGRAAVGAADLQTYVGACKGSLEQNLNFHARLRIDGWPRETDEPLKMILEVMERWLLGDGYGKLKAKDMIKLGTPPDQLPHPHAFFKAHPWLCGSIMFGMKLDLQELGLSFLNAWGSAKFTAQIYNAVRQEKFLTKSWLDMDLATVIHGDPAFFVGDKPKNAEEYFQRFALSMGYSAQNFAQGGKRNHSRPIVSNMGPRGQFTPQEATPIAHELRFGYSNFESKTVSDLGQVLAKVLEIDYELHPEVVAGQKSHRKRHTTPEALTMICQSLTSEDLALTFDHFRLHRQSWRLLRAIKDCIAEDLKRIYGSGYLERENQLPFVVGYVFMTAVSTKKLGALLLPKKEDIISTKLLKKTSEAIEGMIDSGAGELEIKILRETYGMEIEIEVEDANTTATAGTAST</sequence>
<dbReference type="InterPro" id="IPR046539">
    <property type="entry name" value="DUF6604"/>
</dbReference>
<feature type="domain" description="DUF6604" evidence="2">
    <location>
        <begin position="50"/>
        <end position="188"/>
    </location>
</feature>
<dbReference type="EMBL" id="WVTA01000006">
    <property type="protein sequence ID" value="KAK3209397.1"/>
    <property type="molecule type" value="Genomic_DNA"/>
</dbReference>
<name>A0AAN6M0C7_9PLEO</name>
<accession>A0AAN6M0C7</accession>
<dbReference type="AlphaFoldDB" id="A0AAN6M0C7"/>
<gene>
    <name evidence="3" type="ORF">GRF29_69g1640270</name>
</gene>
<evidence type="ECO:0000313" key="3">
    <source>
        <dbReference type="EMBL" id="KAK3209397.1"/>
    </source>
</evidence>
<comment type="caution">
    <text evidence="3">The sequence shown here is derived from an EMBL/GenBank/DDBJ whole genome shotgun (WGS) entry which is preliminary data.</text>
</comment>
<dbReference type="PANTHER" id="PTHR38795:SF1">
    <property type="entry name" value="DUF6604 DOMAIN-CONTAINING PROTEIN"/>
    <property type="match status" value="1"/>
</dbReference>
<evidence type="ECO:0000256" key="1">
    <source>
        <dbReference type="SAM" id="MobiDB-lite"/>
    </source>
</evidence>
<feature type="region of interest" description="Disordered" evidence="1">
    <location>
        <begin position="59"/>
        <end position="83"/>
    </location>
</feature>
<proteinExistence type="predicted"/>
<dbReference type="Pfam" id="PF20253">
    <property type="entry name" value="DUF6604"/>
    <property type="match status" value="1"/>
</dbReference>
<reference evidence="3 4" key="1">
    <citation type="submission" date="2021-02" db="EMBL/GenBank/DDBJ databases">
        <title>Genome assembly of Pseudopithomyces chartarum.</title>
        <authorList>
            <person name="Jauregui R."/>
            <person name="Singh J."/>
            <person name="Voisey C."/>
        </authorList>
    </citation>
    <scope>NUCLEOTIDE SEQUENCE [LARGE SCALE GENOMIC DNA]</scope>
    <source>
        <strain evidence="3 4">AGR01</strain>
    </source>
</reference>
<evidence type="ECO:0000259" key="2">
    <source>
        <dbReference type="Pfam" id="PF20253"/>
    </source>
</evidence>
<evidence type="ECO:0000313" key="4">
    <source>
        <dbReference type="Proteomes" id="UP001280581"/>
    </source>
</evidence>
<protein>
    <recommendedName>
        <fullName evidence="2">DUF6604 domain-containing protein</fullName>
    </recommendedName>
</protein>
<organism evidence="3 4">
    <name type="scientific">Pseudopithomyces chartarum</name>
    <dbReference type="NCBI Taxonomy" id="1892770"/>
    <lineage>
        <taxon>Eukaryota</taxon>
        <taxon>Fungi</taxon>
        <taxon>Dikarya</taxon>
        <taxon>Ascomycota</taxon>
        <taxon>Pezizomycotina</taxon>
        <taxon>Dothideomycetes</taxon>
        <taxon>Pleosporomycetidae</taxon>
        <taxon>Pleosporales</taxon>
        <taxon>Massarineae</taxon>
        <taxon>Didymosphaeriaceae</taxon>
        <taxon>Pseudopithomyces</taxon>
    </lineage>
</organism>
<keyword evidence="4" id="KW-1185">Reference proteome</keyword>
<dbReference type="Proteomes" id="UP001280581">
    <property type="component" value="Unassembled WGS sequence"/>
</dbReference>